<reference evidence="1" key="1">
    <citation type="submission" date="2018-10" db="EMBL/GenBank/DDBJ databases">
        <title>Iterative Subtractive Binning of Freshwater Chronoseries Metagenomes Recovers Nearly Complete Genomes from over Four Hundred Novel Species.</title>
        <authorList>
            <person name="Rodriguez-R L.M."/>
            <person name="Tsementzi D."/>
            <person name="Luo C."/>
            <person name="Konstantinidis K.T."/>
        </authorList>
    </citation>
    <scope>NUCLEOTIDE SEQUENCE</scope>
    <source>
        <strain evidence="1">WB7_6_001</strain>
    </source>
</reference>
<comment type="caution">
    <text evidence="1">The sequence shown here is derived from an EMBL/GenBank/DDBJ whole genome shotgun (WGS) entry which is preliminary data.</text>
</comment>
<evidence type="ECO:0000313" key="2">
    <source>
        <dbReference type="Proteomes" id="UP000713222"/>
    </source>
</evidence>
<name>A0A964UXH5_9PROT</name>
<dbReference type="EMBL" id="RGET01000004">
    <property type="protein sequence ID" value="NBN87597.1"/>
    <property type="molecule type" value="Genomic_DNA"/>
</dbReference>
<dbReference type="Proteomes" id="UP000713222">
    <property type="component" value="Unassembled WGS sequence"/>
</dbReference>
<organism evidence="1 2">
    <name type="scientific">Candidatus Fonsibacter lacus</name>
    <dbReference type="NCBI Taxonomy" id="2576439"/>
    <lineage>
        <taxon>Bacteria</taxon>
        <taxon>Pseudomonadati</taxon>
        <taxon>Pseudomonadota</taxon>
        <taxon>Alphaproteobacteria</taxon>
        <taxon>Candidatus Pelagibacterales</taxon>
        <taxon>Candidatus Pelagibacterales incertae sedis</taxon>
        <taxon>Candidatus Fonsibacter</taxon>
    </lineage>
</organism>
<accession>A0A964UXH5</accession>
<proteinExistence type="predicted"/>
<protein>
    <submittedName>
        <fullName evidence="1">Uncharacterized protein</fullName>
    </submittedName>
</protein>
<gene>
    <name evidence="1" type="ORF">EBV32_00665</name>
</gene>
<dbReference type="AlphaFoldDB" id="A0A964UXH5"/>
<evidence type="ECO:0000313" key="1">
    <source>
        <dbReference type="EMBL" id="NBN87597.1"/>
    </source>
</evidence>
<sequence>MTDRRRLSMTRDKAAALSRLLGSVAQQAGSMATQPRGLGRLLVEATAQMPAAATSPVQCKILTISGTTITDTGCRIAVLNVGPRAIASGTKCYAEPCGRLGYCVSRPAQGNPATRGELWRDLAFVEMLEAERENENATWAWGTWSTLGSTGGIRTSHGAQGYYLSFDDSVDTGQSVRTFYPNAVRMKLDGWGSGYQGVYGRQDLPRQAPLYLAPTPYDAARGARIGGGNQFDPPVYQFNAIRGTQAPIASARSDKLPPAFHLPDYRSEGLSFGRAFANNETVCPFCYGPGDYNIIVKGWPQRLFSGAVQYVVTHGRLWLDGTDETGIVPVTGRLFEGTSPTTYGIIAWDADITDNAKTVEVDLWFKIRITVDNATTPGPIDQIAWLDLRPGNPAAIIGSHASYGPTGPLEFNFDANGPSGATSLNTVGQSGWDVYEVGYLRFTDNTASPTNGQMWFHWNQETPFIVIYKRNTATAPGTGFAWYLPEDTSDYQPLILPSGAGMAAGRWDPSAATVFRRVAGNVGTTTGGWTDIHGAGSPTAWDGLYDDFPNTVTVEPYTP</sequence>